<sequence>MLLPKMCDFVPVLEILIFTYSQNCRIKRMFSLIVFSFCCFVSFSQRRGHSSGEIFIHLRSWKMGKCK</sequence>
<accession>A0A0L8I0K0</accession>
<reference evidence="1" key="1">
    <citation type="submission" date="2015-07" db="EMBL/GenBank/DDBJ databases">
        <title>MeaNS - Measles Nucleotide Surveillance Program.</title>
        <authorList>
            <person name="Tran T."/>
            <person name="Druce J."/>
        </authorList>
    </citation>
    <scope>NUCLEOTIDE SEQUENCE</scope>
    <source>
        <strain evidence="1">UCB-OBI-ISO-001</strain>
        <tissue evidence="1">Gonad</tissue>
    </source>
</reference>
<organism evidence="1">
    <name type="scientific">Octopus bimaculoides</name>
    <name type="common">California two-spotted octopus</name>
    <dbReference type="NCBI Taxonomy" id="37653"/>
    <lineage>
        <taxon>Eukaryota</taxon>
        <taxon>Metazoa</taxon>
        <taxon>Spiralia</taxon>
        <taxon>Lophotrochozoa</taxon>
        <taxon>Mollusca</taxon>
        <taxon>Cephalopoda</taxon>
        <taxon>Coleoidea</taxon>
        <taxon>Octopodiformes</taxon>
        <taxon>Octopoda</taxon>
        <taxon>Incirrata</taxon>
        <taxon>Octopodidae</taxon>
        <taxon>Octopus</taxon>
    </lineage>
</organism>
<protein>
    <submittedName>
        <fullName evidence="1">Uncharacterized protein</fullName>
    </submittedName>
</protein>
<proteinExistence type="predicted"/>
<gene>
    <name evidence="1" type="ORF">OCBIM_22039907mg</name>
</gene>
<name>A0A0L8I0K0_OCTBM</name>
<evidence type="ECO:0000313" key="1">
    <source>
        <dbReference type="EMBL" id="KOF94959.1"/>
    </source>
</evidence>
<dbReference type="EMBL" id="KQ416834">
    <property type="protein sequence ID" value="KOF94959.1"/>
    <property type="molecule type" value="Genomic_DNA"/>
</dbReference>
<dbReference type="AlphaFoldDB" id="A0A0L8I0K0"/>